<sequence length="256" mass="31392">EDELLPVLLDEFPYLHMSENTWHELMRQGLTQIENITKAYRDTKRKKSKGQTQIEEAVKRHETLTKLVKKQMDSMKRVREAKEQKKQQIQFKNKIHEKRQQSARARKYYNEYSVRARSKLLRRRTKEEMIFKKLFQDGLSIQKERIQDIRQYAREQRNRQAKLRQDELDSMENYYRDQFEMLASKVTSEREDLLIREKAQQKALDQLKKELRKKMEKEIQGYQDQLFRDDDDAYFRQLDADRLRQELHLAKYQTKI</sequence>
<dbReference type="CTD" id="20230544"/>
<dbReference type="HOGENOM" id="CLU_018428_0_0_1"/>
<keyword evidence="3" id="KW-1185">Reference proteome</keyword>
<protein>
    <submittedName>
        <fullName evidence="2">Uncharacterized protein</fullName>
    </submittedName>
</protein>
<dbReference type="AlphaFoldDB" id="V4B0Q0"/>
<reference evidence="2 3" key="1">
    <citation type="journal article" date="2013" name="Nature">
        <title>Insights into bilaterian evolution from three spiralian genomes.</title>
        <authorList>
            <person name="Simakov O."/>
            <person name="Marletaz F."/>
            <person name="Cho S.J."/>
            <person name="Edsinger-Gonzales E."/>
            <person name="Havlak P."/>
            <person name="Hellsten U."/>
            <person name="Kuo D.H."/>
            <person name="Larsson T."/>
            <person name="Lv J."/>
            <person name="Arendt D."/>
            <person name="Savage R."/>
            <person name="Osoegawa K."/>
            <person name="de Jong P."/>
            <person name="Grimwood J."/>
            <person name="Chapman J.A."/>
            <person name="Shapiro H."/>
            <person name="Aerts A."/>
            <person name="Otillar R.P."/>
            <person name="Terry A.Y."/>
            <person name="Boore J.L."/>
            <person name="Grigoriev I.V."/>
            <person name="Lindberg D.R."/>
            <person name="Seaver E.C."/>
            <person name="Weisblat D.A."/>
            <person name="Putnam N.H."/>
            <person name="Rokhsar D.S."/>
        </authorList>
    </citation>
    <scope>NUCLEOTIDE SEQUENCE [LARGE SCALE GENOMIC DNA]</scope>
</reference>
<organism evidence="2 3">
    <name type="scientific">Lottia gigantea</name>
    <name type="common">Giant owl limpet</name>
    <dbReference type="NCBI Taxonomy" id="225164"/>
    <lineage>
        <taxon>Eukaryota</taxon>
        <taxon>Metazoa</taxon>
        <taxon>Spiralia</taxon>
        <taxon>Lophotrochozoa</taxon>
        <taxon>Mollusca</taxon>
        <taxon>Gastropoda</taxon>
        <taxon>Patellogastropoda</taxon>
        <taxon>Lottioidea</taxon>
        <taxon>Lottiidae</taxon>
        <taxon>Lottia</taxon>
    </lineage>
</organism>
<keyword evidence="1" id="KW-0175">Coiled coil</keyword>
<name>V4B0Q0_LOTGI</name>
<dbReference type="GeneID" id="20230544"/>
<dbReference type="GO" id="GO:0005813">
    <property type="term" value="C:centrosome"/>
    <property type="evidence" value="ECO:0007669"/>
    <property type="project" value="InterPro"/>
</dbReference>
<dbReference type="Proteomes" id="UP000030746">
    <property type="component" value="Unassembled WGS sequence"/>
</dbReference>
<evidence type="ECO:0000256" key="1">
    <source>
        <dbReference type="SAM" id="Coils"/>
    </source>
</evidence>
<evidence type="ECO:0000313" key="3">
    <source>
        <dbReference type="Proteomes" id="UP000030746"/>
    </source>
</evidence>
<accession>V4B0Q0</accession>
<dbReference type="GO" id="GO:0000922">
    <property type="term" value="C:spindle pole"/>
    <property type="evidence" value="ECO:0007669"/>
    <property type="project" value="InterPro"/>
</dbReference>
<dbReference type="PANTHER" id="PTHR22545:SF0">
    <property type="entry name" value="CENTROSOMAL PROTEIN OF 95 KDA"/>
    <property type="match status" value="1"/>
</dbReference>
<dbReference type="PANTHER" id="PTHR22545">
    <property type="entry name" value="CENTROSOMAL PROTEIN OF 95 KDA"/>
    <property type="match status" value="1"/>
</dbReference>
<proteinExistence type="predicted"/>
<gene>
    <name evidence="2" type="ORF">LOTGIDRAFT_110058</name>
</gene>
<dbReference type="OrthoDB" id="545730at2759"/>
<dbReference type="RefSeq" id="XP_009045255.1">
    <property type="nucleotide sequence ID" value="XM_009047007.1"/>
</dbReference>
<evidence type="ECO:0000313" key="2">
    <source>
        <dbReference type="EMBL" id="ESP03773.1"/>
    </source>
</evidence>
<dbReference type="EMBL" id="KB199905">
    <property type="protein sequence ID" value="ESP03773.1"/>
    <property type="molecule type" value="Genomic_DNA"/>
</dbReference>
<feature type="non-terminal residue" evidence="2">
    <location>
        <position position="1"/>
    </location>
</feature>
<dbReference type="KEGG" id="lgi:LOTGIDRAFT_110058"/>
<dbReference type="InterPro" id="IPR026619">
    <property type="entry name" value="CEP95"/>
</dbReference>
<dbReference type="OMA" id="NDAIFFR"/>
<feature type="coiled-coil region" evidence="1">
    <location>
        <begin position="190"/>
        <end position="217"/>
    </location>
</feature>